<accession>A0A1H2PSR6</accession>
<proteinExistence type="predicted"/>
<dbReference type="PANTHER" id="PTHR30160">
    <property type="entry name" value="TETRAACYLDISACCHARIDE 4'-KINASE-RELATED"/>
    <property type="match status" value="1"/>
</dbReference>
<dbReference type="Gene3D" id="3.40.50.2000">
    <property type="entry name" value="Glycogen Phosphorylase B"/>
    <property type="match status" value="1"/>
</dbReference>
<dbReference type="OrthoDB" id="9797795at2"/>
<dbReference type="STRING" id="1770053.SAMN05216551_11090"/>
<dbReference type="GO" id="GO:0005829">
    <property type="term" value="C:cytosol"/>
    <property type="evidence" value="ECO:0007669"/>
    <property type="project" value="TreeGrafter"/>
</dbReference>
<evidence type="ECO:0000313" key="3">
    <source>
        <dbReference type="EMBL" id="SDV50067.1"/>
    </source>
</evidence>
<gene>
    <name evidence="3" type="ORF">SAMN05216551_11090</name>
</gene>
<dbReference type="InterPro" id="IPR002201">
    <property type="entry name" value="Glyco_trans_9"/>
</dbReference>
<protein>
    <submittedName>
        <fullName evidence="3">Glycosyltransferase family 9 (Heptosyltransferase)</fullName>
    </submittedName>
</protein>
<dbReference type="SUPFAM" id="SSF53756">
    <property type="entry name" value="UDP-Glycosyltransferase/glycogen phosphorylase"/>
    <property type="match status" value="1"/>
</dbReference>
<dbReference type="GO" id="GO:0008713">
    <property type="term" value="F:ADP-heptose-lipopolysaccharide heptosyltransferase activity"/>
    <property type="evidence" value="ECO:0007669"/>
    <property type="project" value="TreeGrafter"/>
</dbReference>
<dbReference type="RefSeq" id="WP_091910740.1">
    <property type="nucleotide sequence ID" value="NZ_FNLO01000010.1"/>
</dbReference>
<keyword evidence="2 3" id="KW-0808">Transferase</keyword>
<dbReference type="GO" id="GO:0009244">
    <property type="term" value="P:lipopolysaccharide core region biosynthetic process"/>
    <property type="evidence" value="ECO:0007669"/>
    <property type="project" value="TreeGrafter"/>
</dbReference>
<reference evidence="4" key="1">
    <citation type="submission" date="2016-09" db="EMBL/GenBank/DDBJ databases">
        <authorList>
            <person name="Varghese N."/>
            <person name="Submissions S."/>
        </authorList>
    </citation>
    <scope>NUCLEOTIDE SEQUENCE [LARGE SCALE GENOMIC DNA]</scope>
    <source>
        <strain evidence="4">JS23</strain>
    </source>
</reference>
<organism evidence="3 4">
    <name type="scientific">Chitinasiproducens palmae</name>
    <dbReference type="NCBI Taxonomy" id="1770053"/>
    <lineage>
        <taxon>Bacteria</taxon>
        <taxon>Pseudomonadati</taxon>
        <taxon>Pseudomonadota</taxon>
        <taxon>Betaproteobacteria</taxon>
        <taxon>Burkholderiales</taxon>
        <taxon>Burkholderiaceae</taxon>
        <taxon>Chitinasiproducens</taxon>
    </lineage>
</organism>
<evidence type="ECO:0000313" key="4">
    <source>
        <dbReference type="Proteomes" id="UP000243719"/>
    </source>
</evidence>
<sequence length="320" mass="35699">MTEISTTRLAPGQTIAFMMSPRLGDSLLSMIVVNNLVRNGYRVTVFGSYMHALRDWFADFDIRPALADAQTRDVLAGFDVVMQAYPPDSPPSVRGWHPRVLVMDEWPSYRRLQNMTDTQMAICRDEFGLHDVVRENGLRAPAGLVARRHGLRVAIHPSANLPRKCWLPRRFLRLARRLQASGLETAFIVAPEERAEWSWLDDEGMAMPVFGSISALAAWLYESGWMIGNDSGIAHLASNLGVPAISLAVRRKIAIRWRPGWAASRAVLPLPVLPGKIAKDRLWKFFLPVGRVLAAYEDLRRETGAAPLPAARTAAADGRR</sequence>
<name>A0A1H2PSR6_9BURK</name>
<dbReference type="InterPro" id="IPR051199">
    <property type="entry name" value="LPS_LOS_Heptosyltrfase"/>
</dbReference>
<dbReference type="Pfam" id="PF01075">
    <property type="entry name" value="Glyco_transf_9"/>
    <property type="match status" value="1"/>
</dbReference>
<keyword evidence="4" id="KW-1185">Reference proteome</keyword>
<keyword evidence="1" id="KW-0328">Glycosyltransferase</keyword>
<dbReference type="EMBL" id="FNLO01000010">
    <property type="protein sequence ID" value="SDV50067.1"/>
    <property type="molecule type" value="Genomic_DNA"/>
</dbReference>
<dbReference type="AlphaFoldDB" id="A0A1H2PSR6"/>
<evidence type="ECO:0000256" key="2">
    <source>
        <dbReference type="ARBA" id="ARBA00022679"/>
    </source>
</evidence>
<dbReference type="Proteomes" id="UP000243719">
    <property type="component" value="Unassembled WGS sequence"/>
</dbReference>
<evidence type="ECO:0000256" key="1">
    <source>
        <dbReference type="ARBA" id="ARBA00022676"/>
    </source>
</evidence>